<gene>
    <name evidence="1" type="ORF">OXX778_LOCUS14017</name>
</gene>
<organism evidence="1 2">
    <name type="scientific">Brachionus calyciflorus</name>
    <dbReference type="NCBI Taxonomy" id="104777"/>
    <lineage>
        <taxon>Eukaryota</taxon>
        <taxon>Metazoa</taxon>
        <taxon>Spiralia</taxon>
        <taxon>Gnathifera</taxon>
        <taxon>Rotifera</taxon>
        <taxon>Eurotatoria</taxon>
        <taxon>Monogononta</taxon>
        <taxon>Pseudotrocha</taxon>
        <taxon>Ploima</taxon>
        <taxon>Brachionidae</taxon>
        <taxon>Brachionus</taxon>
    </lineage>
</organism>
<comment type="caution">
    <text evidence="1">The sequence shown here is derived from an EMBL/GenBank/DDBJ whole genome shotgun (WGS) entry which is preliminary data.</text>
</comment>
<evidence type="ECO:0000313" key="1">
    <source>
        <dbReference type="EMBL" id="CAF0952438.1"/>
    </source>
</evidence>
<evidence type="ECO:0000313" key="2">
    <source>
        <dbReference type="Proteomes" id="UP000663879"/>
    </source>
</evidence>
<dbReference type="AlphaFoldDB" id="A0A814D8H5"/>
<dbReference type="EMBL" id="CAJNOC010002807">
    <property type="protein sequence ID" value="CAF0952438.1"/>
    <property type="molecule type" value="Genomic_DNA"/>
</dbReference>
<proteinExistence type="predicted"/>
<accession>A0A814D8H5</accession>
<reference evidence="1" key="1">
    <citation type="submission" date="2021-02" db="EMBL/GenBank/DDBJ databases">
        <authorList>
            <person name="Nowell W R."/>
        </authorList>
    </citation>
    <scope>NUCLEOTIDE SEQUENCE</scope>
    <source>
        <strain evidence="1">Ploen Becks lab</strain>
    </source>
</reference>
<protein>
    <recommendedName>
        <fullName evidence="3">HMG domain-containing protein</fullName>
    </recommendedName>
</protein>
<sequence length="397" mass="47107">MEQFKNILKPFVNMDEMLSALNIIEILKESSMNMKTQIINSYLNKTYNEQQISFFVGKTKIYKEYYPQYFFQNHKSLLDFIELKSGTKNLMEFEYEGENCILCSHKLEHFTYVESLYYSLSAGSIKSKMKMKICKNCNTKYFLSFYIKKNEERSFFENTIFKKNIAFTIETIFEIKLLDSLTSDIIHKHSSFIGFCNAYNYLYMLKNQDNPSAKRVKLNDKRLCETWFLYSWNKKYFIAVFCSKMEWTNTIDGNLTFTFDGNLKVRRLKCLFNGLTTENLEFGTLQTGCNKVPSINNYLCDDHKKFDPQLSFNYGNSIYKCLSSQIKLKQSRRLVDTMNLVIHDAFECNKGVYYLVDYNDEYPFWASEGQIPSELIEKFEKKTKKDSVIREKSNKFY</sequence>
<evidence type="ECO:0008006" key="3">
    <source>
        <dbReference type="Google" id="ProtNLM"/>
    </source>
</evidence>
<keyword evidence="2" id="KW-1185">Reference proteome</keyword>
<name>A0A814D8H5_9BILA</name>
<dbReference type="Proteomes" id="UP000663879">
    <property type="component" value="Unassembled WGS sequence"/>
</dbReference>